<dbReference type="Proteomes" id="UP001066276">
    <property type="component" value="Chromosome 8"/>
</dbReference>
<evidence type="ECO:0000313" key="3">
    <source>
        <dbReference type="EMBL" id="KAJ1120346.1"/>
    </source>
</evidence>
<feature type="region of interest" description="Disordered" evidence="1">
    <location>
        <begin position="46"/>
        <end position="81"/>
    </location>
</feature>
<evidence type="ECO:0000256" key="1">
    <source>
        <dbReference type="SAM" id="MobiDB-lite"/>
    </source>
</evidence>
<evidence type="ECO:0000256" key="2">
    <source>
        <dbReference type="SAM" id="Phobius"/>
    </source>
</evidence>
<protein>
    <submittedName>
        <fullName evidence="3">Uncharacterized protein</fullName>
    </submittedName>
</protein>
<keyword evidence="2" id="KW-0812">Transmembrane</keyword>
<keyword evidence="4" id="KW-1185">Reference proteome</keyword>
<dbReference type="EMBL" id="JANPWB010000012">
    <property type="protein sequence ID" value="KAJ1120346.1"/>
    <property type="molecule type" value="Genomic_DNA"/>
</dbReference>
<comment type="caution">
    <text evidence="3">The sequence shown here is derived from an EMBL/GenBank/DDBJ whole genome shotgun (WGS) entry which is preliminary data.</text>
</comment>
<organism evidence="3 4">
    <name type="scientific">Pleurodeles waltl</name>
    <name type="common">Iberian ribbed newt</name>
    <dbReference type="NCBI Taxonomy" id="8319"/>
    <lineage>
        <taxon>Eukaryota</taxon>
        <taxon>Metazoa</taxon>
        <taxon>Chordata</taxon>
        <taxon>Craniata</taxon>
        <taxon>Vertebrata</taxon>
        <taxon>Euteleostomi</taxon>
        <taxon>Amphibia</taxon>
        <taxon>Batrachia</taxon>
        <taxon>Caudata</taxon>
        <taxon>Salamandroidea</taxon>
        <taxon>Salamandridae</taxon>
        <taxon>Pleurodelinae</taxon>
        <taxon>Pleurodeles</taxon>
    </lineage>
</organism>
<reference evidence="3" key="1">
    <citation type="journal article" date="2022" name="bioRxiv">
        <title>Sequencing and chromosome-scale assembly of the giantPleurodeles waltlgenome.</title>
        <authorList>
            <person name="Brown T."/>
            <person name="Elewa A."/>
            <person name="Iarovenko S."/>
            <person name="Subramanian E."/>
            <person name="Araus A.J."/>
            <person name="Petzold A."/>
            <person name="Susuki M."/>
            <person name="Suzuki K.-i.T."/>
            <person name="Hayashi T."/>
            <person name="Toyoda A."/>
            <person name="Oliveira C."/>
            <person name="Osipova E."/>
            <person name="Leigh N.D."/>
            <person name="Simon A."/>
            <person name="Yun M.H."/>
        </authorList>
    </citation>
    <scope>NUCLEOTIDE SEQUENCE</scope>
    <source>
        <strain evidence="3">20211129_DDA</strain>
        <tissue evidence="3">Liver</tissue>
    </source>
</reference>
<evidence type="ECO:0000313" key="4">
    <source>
        <dbReference type="Proteomes" id="UP001066276"/>
    </source>
</evidence>
<keyword evidence="2" id="KW-1133">Transmembrane helix</keyword>
<proteinExistence type="predicted"/>
<feature type="transmembrane region" description="Helical" evidence="2">
    <location>
        <begin position="12"/>
        <end position="40"/>
    </location>
</feature>
<sequence length="81" mass="8163">MYCLRTVAASGVFPWVSLSGIGALLMLGALAAAPIVGFCAQKEERVGDKRDGQVNGAAPLSDAGARGPAPGEPVEPIRSGL</sequence>
<accession>A0AAV7NWS8</accession>
<name>A0AAV7NWS8_PLEWA</name>
<gene>
    <name evidence="3" type="ORF">NDU88_008517</name>
</gene>
<keyword evidence="2" id="KW-0472">Membrane</keyword>
<dbReference type="AlphaFoldDB" id="A0AAV7NWS8"/>